<proteinExistence type="predicted"/>
<evidence type="ECO:0000313" key="3">
    <source>
        <dbReference type="Proteomes" id="UP001642360"/>
    </source>
</evidence>
<evidence type="ECO:0000313" key="2">
    <source>
        <dbReference type="EMBL" id="CAK9162126.1"/>
    </source>
</evidence>
<name>A0ABC8SY62_9AQUA</name>
<accession>A0ABC8SY62</accession>
<keyword evidence="3" id="KW-1185">Reference proteome</keyword>
<reference evidence="2 3" key="1">
    <citation type="submission" date="2024-02" db="EMBL/GenBank/DDBJ databases">
        <authorList>
            <person name="Vignale AGUSTIN F."/>
            <person name="Sosa J E."/>
            <person name="Modenutti C."/>
        </authorList>
    </citation>
    <scope>NUCLEOTIDE SEQUENCE [LARGE SCALE GENOMIC DNA]</scope>
</reference>
<feature type="non-terminal residue" evidence="2">
    <location>
        <position position="1"/>
    </location>
</feature>
<dbReference type="EMBL" id="CAUOFW020001237">
    <property type="protein sequence ID" value="CAK9142640.1"/>
    <property type="molecule type" value="Genomic_DNA"/>
</dbReference>
<dbReference type="EMBL" id="CAUOFW020003802">
    <property type="protein sequence ID" value="CAK9162126.1"/>
    <property type="molecule type" value="Genomic_DNA"/>
</dbReference>
<feature type="non-terminal residue" evidence="2">
    <location>
        <position position="58"/>
    </location>
</feature>
<evidence type="ECO:0000313" key="1">
    <source>
        <dbReference type="EMBL" id="CAK9142640.1"/>
    </source>
</evidence>
<sequence length="58" mass="6781">MLTEVEIAYNYEDFDNFLDSDIDLLMEEQCEFENVSFMLESPMMEVADVGIFNEDNEG</sequence>
<dbReference type="AlphaFoldDB" id="A0ABC8SY62"/>
<dbReference type="Proteomes" id="UP001642360">
    <property type="component" value="Unassembled WGS sequence"/>
</dbReference>
<protein>
    <submittedName>
        <fullName evidence="2">Uncharacterized protein</fullName>
    </submittedName>
</protein>
<gene>
    <name evidence="1" type="ORF">ILEXP_LOCUS10319</name>
    <name evidence="2" type="ORF">ILEXP_LOCUS30962</name>
</gene>
<organism evidence="2 3">
    <name type="scientific">Ilex paraguariensis</name>
    <name type="common">yerba mate</name>
    <dbReference type="NCBI Taxonomy" id="185542"/>
    <lineage>
        <taxon>Eukaryota</taxon>
        <taxon>Viridiplantae</taxon>
        <taxon>Streptophyta</taxon>
        <taxon>Embryophyta</taxon>
        <taxon>Tracheophyta</taxon>
        <taxon>Spermatophyta</taxon>
        <taxon>Magnoliopsida</taxon>
        <taxon>eudicotyledons</taxon>
        <taxon>Gunneridae</taxon>
        <taxon>Pentapetalae</taxon>
        <taxon>asterids</taxon>
        <taxon>campanulids</taxon>
        <taxon>Aquifoliales</taxon>
        <taxon>Aquifoliaceae</taxon>
        <taxon>Ilex</taxon>
    </lineage>
</organism>
<comment type="caution">
    <text evidence="2">The sequence shown here is derived from an EMBL/GenBank/DDBJ whole genome shotgun (WGS) entry which is preliminary data.</text>
</comment>